<dbReference type="InterPro" id="IPR054331">
    <property type="entry name" value="LiaF_TM"/>
</dbReference>
<gene>
    <name evidence="3" type="ORF">ACG00X_14475</name>
</gene>
<keyword evidence="1" id="KW-0472">Membrane</keyword>
<feature type="transmembrane region" description="Helical" evidence="1">
    <location>
        <begin position="42"/>
        <end position="62"/>
    </location>
</feature>
<keyword evidence="1" id="KW-1133">Transmembrane helix</keyword>
<evidence type="ECO:0000313" key="3">
    <source>
        <dbReference type="EMBL" id="MFG6458042.1"/>
    </source>
</evidence>
<evidence type="ECO:0000259" key="2">
    <source>
        <dbReference type="Pfam" id="PF22570"/>
    </source>
</evidence>
<reference evidence="3 4" key="1">
    <citation type="submission" date="2024-09" db="EMBL/GenBank/DDBJ databases">
        <title>Novel species of the genus Pelomonas and Roseateles isolated from streams.</title>
        <authorList>
            <person name="Lu H."/>
        </authorList>
    </citation>
    <scope>NUCLEOTIDE SEQUENCE [LARGE SCALE GENOMIC DNA]</scope>
    <source>
        <strain evidence="3 4">BYS96W</strain>
    </source>
</reference>
<evidence type="ECO:0000256" key="1">
    <source>
        <dbReference type="SAM" id="Phobius"/>
    </source>
</evidence>
<proteinExistence type="predicted"/>
<keyword evidence="1" id="KW-0812">Transmembrane</keyword>
<name>A0ABW7G860_9BURK</name>
<comment type="caution">
    <text evidence="3">The sequence shown here is derived from an EMBL/GenBank/DDBJ whole genome shotgun (WGS) entry which is preliminary data.</text>
</comment>
<accession>A0ABW7G860</accession>
<dbReference type="RefSeq" id="WP_394488896.1">
    <property type="nucleotide sequence ID" value="NZ_JBIGIA010000010.1"/>
</dbReference>
<keyword evidence="4" id="KW-1185">Reference proteome</keyword>
<organism evidence="3 4">
    <name type="scientific">Pelomonas nitida</name>
    <dbReference type="NCBI Taxonomy" id="3299027"/>
    <lineage>
        <taxon>Bacteria</taxon>
        <taxon>Pseudomonadati</taxon>
        <taxon>Pseudomonadota</taxon>
        <taxon>Betaproteobacteria</taxon>
        <taxon>Burkholderiales</taxon>
        <taxon>Sphaerotilaceae</taxon>
        <taxon>Roseateles</taxon>
    </lineage>
</organism>
<feature type="transmembrane region" description="Helical" evidence="1">
    <location>
        <begin position="93"/>
        <end position="110"/>
    </location>
</feature>
<dbReference type="Pfam" id="PF22570">
    <property type="entry name" value="LiaF-TM"/>
    <property type="match status" value="1"/>
</dbReference>
<evidence type="ECO:0000313" key="4">
    <source>
        <dbReference type="Proteomes" id="UP001606305"/>
    </source>
</evidence>
<dbReference type="Proteomes" id="UP001606305">
    <property type="component" value="Unassembled WGS sequence"/>
</dbReference>
<dbReference type="EMBL" id="JBIGIA010000010">
    <property type="protein sequence ID" value="MFG6458042.1"/>
    <property type="molecule type" value="Genomic_DNA"/>
</dbReference>
<feature type="domain" description="LiaF transmembrane" evidence="2">
    <location>
        <begin position="20"/>
        <end position="114"/>
    </location>
</feature>
<protein>
    <submittedName>
        <fullName evidence="3">LiaI-LiaF-like domain-containing protein</fullName>
    </submittedName>
</protein>
<sequence>MNHPTASTLSPSQVRARSAVLGLALIAFGTLALLDARNLFDLALMQTFWPLVLMLVGLDRLVWQRSSGWMPGAVLLVIGSTMLARNLGLTDIGLHQIWPLFVILGGLSLLSRRGAAQAERG</sequence>